<dbReference type="PANTHER" id="PTHR12558:SF13">
    <property type="entry name" value="CELL DIVISION CYCLE PROTEIN 27 HOMOLOG"/>
    <property type="match status" value="1"/>
</dbReference>
<dbReference type="Gene3D" id="1.25.40.10">
    <property type="entry name" value="Tetratricopeptide repeat domain"/>
    <property type="match status" value="1"/>
</dbReference>
<evidence type="ECO:0000256" key="2">
    <source>
        <dbReference type="ARBA" id="ARBA00022803"/>
    </source>
</evidence>
<dbReference type="InterPro" id="IPR029021">
    <property type="entry name" value="Prot-tyrosine_phosphatase-like"/>
</dbReference>
<evidence type="ECO:0000313" key="4">
    <source>
        <dbReference type="EMBL" id="OIQ90439.1"/>
    </source>
</evidence>
<dbReference type="Pfam" id="PF24125">
    <property type="entry name" value="Cds6_C"/>
    <property type="match status" value="1"/>
</dbReference>
<evidence type="ECO:0000256" key="1">
    <source>
        <dbReference type="ARBA" id="ARBA00022737"/>
    </source>
</evidence>
<proteinExistence type="predicted"/>
<dbReference type="SUPFAM" id="SSF54427">
    <property type="entry name" value="NTF2-like"/>
    <property type="match status" value="1"/>
</dbReference>
<keyword evidence="2" id="KW-0802">TPR repeat</keyword>
<protein>
    <submittedName>
        <fullName evidence="4">Tetratricopeptide repeat protein</fullName>
    </submittedName>
</protein>
<accession>A0A1J5REK6</accession>
<sequence>MLLKLITWSILASLLSYLVLITPENPIIRAFRGEISDVDTNVIIGPYPGLSDIEKLKKNGVIKIISLLDPTLPYENTLIDKERQLAKSEQIEFLNFPMISILGHKMGVNYDKNAALAADAIASAKGKVYVHCYLGIHRVKVVNKLLEEKKIKAGRYMFKEGERNQSALELDKAEQLYNQGYYDESRNVLDSMLNQPPAAKLLYAWVVYHQGKIDEARKRFSSLAEFTKYSTEMNVGLGYCDLQGNKLTNAVQIFSSIIKIQPKNESALTGLGIALYRQGELKNAAIHFENALLINPENTEAASILKHIKSAQIDAGNKTSIASREPNAIASSNNSSALKISGSIISSVKNYKVLTISVNNWAQAWSSKNLDQYFASYSADFIPAKGQSRKAWEQQRINRITKVFRISVELSDIKVKYLDDSHANVTFKQSYHGDHNPIITIKTLIMKEVGGKWLIEQEIASN</sequence>
<dbReference type="InterPro" id="IPR011990">
    <property type="entry name" value="TPR-like_helical_dom_sf"/>
</dbReference>
<name>A0A1J5REK6_9ZZZZ</name>
<dbReference type="EMBL" id="MLJW01000292">
    <property type="protein sequence ID" value="OIQ90439.1"/>
    <property type="molecule type" value="Genomic_DNA"/>
</dbReference>
<comment type="caution">
    <text evidence="4">The sequence shown here is derived from an EMBL/GenBank/DDBJ whole genome shotgun (WGS) entry which is preliminary data.</text>
</comment>
<dbReference type="SMART" id="SM00028">
    <property type="entry name" value="TPR"/>
    <property type="match status" value="2"/>
</dbReference>
<dbReference type="AlphaFoldDB" id="A0A1J5REK6"/>
<dbReference type="InterPro" id="IPR019734">
    <property type="entry name" value="TPR_rpt"/>
</dbReference>
<reference evidence="4" key="1">
    <citation type="submission" date="2016-10" db="EMBL/GenBank/DDBJ databases">
        <title>Sequence of Gallionella enrichment culture.</title>
        <authorList>
            <person name="Poehlein A."/>
            <person name="Muehling M."/>
            <person name="Daniel R."/>
        </authorList>
    </citation>
    <scope>NUCLEOTIDE SEQUENCE</scope>
</reference>
<dbReference type="InterPro" id="IPR013105">
    <property type="entry name" value="TPR_2"/>
</dbReference>
<dbReference type="PROSITE" id="PS50005">
    <property type="entry name" value="TPR"/>
    <property type="match status" value="2"/>
</dbReference>
<organism evidence="4">
    <name type="scientific">mine drainage metagenome</name>
    <dbReference type="NCBI Taxonomy" id="410659"/>
    <lineage>
        <taxon>unclassified sequences</taxon>
        <taxon>metagenomes</taxon>
        <taxon>ecological metagenomes</taxon>
    </lineage>
</organism>
<dbReference type="Gene3D" id="3.10.450.50">
    <property type="match status" value="1"/>
</dbReference>
<dbReference type="PANTHER" id="PTHR12558">
    <property type="entry name" value="CELL DIVISION CYCLE 16,23,27"/>
    <property type="match status" value="1"/>
</dbReference>
<keyword evidence="1" id="KW-0677">Repeat</keyword>
<dbReference type="InterPro" id="IPR032710">
    <property type="entry name" value="NTF2-like_dom_sf"/>
</dbReference>
<gene>
    <name evidence="4" type="ORF">GALL_276730</name>
</gene>
<feature type="domain" description="Cds6 C-terminal" evidence="3">
    <location>
        <begin position="357"/>
        <end position="457"/>
    </location>
</feature>
<evidence type="ECO:0000259" key="3">
    <source>
        <dbReference type="Pfam" id="PF24125"/>
    </source>
</evidence>
<dbReference type="SUPFAM" id="SSF52799">
    <property type="entry name" value="(Phosphotyrosine protein) phosphatases II"/>
    <property type="match status" value="1"/>
</dbReference>
<dbReference type="Gene3D" id="3.90.190.10">
    <property type="entry name" value="Protein tyrosine phosphatase superfamily"/>
    <property type="match status" value="1"/>
</dbReference>
<dbReference type="SUPFAM" id="SSF48452">
    <property type="entry name" value="TPR-like"/>
    <property type="match status" value="1"/>
</dbReference>
<dbReference type="InterPro" id="IPR056203">
    <property type="entry name" value="Cds6_C"/>
</dbReference>
<dbReference type="Pfam" id="PF07719">
    <property type="entry name" value="TPR_2"/>
    <property type="match status" value="1"/>
</dbReference>